<dbReference type="Gene3D" id="3.40.720.10">
    <property type="entry name" value="Alkaline Phosphatase, subunit A"/>
    <property type="match status" value="1"/>
</dbReference>
<evidence type="ECO:0000256" key="1">
    <source>
        <dbReference type="SAM" id="Phobius"/>
    </source>
</evidence>
<evidence type="ECO:0000313" key="3">
    <source>
        <dbReference type="Proteomes" id="UP001652700"/>
    </source>
</evidence>
<proteinExistence type="predicted"/>
<keyword evidence="1" id="KW-0472">Membrane</keyword>
<keyword evidence="1" id="KW-0812">Transmembrane</keyword>
<evidence type="ECO:0008006" key="4">
    <source>
        <dbReference type="Google" id="ProtNLM"/>
    </source>
</evidence>
<dbReference type="Proteomes" id="UP001652700">
    <property type="component" value="Unplaced"/>
</dbReference>
<dbReference type="EnsemblMetazoa" id="XM_050651621.1">
    <property type="protein sequence ID" value="XP_050507578.1"/>
    <property type="gene ID" value="LOC114336644"/>
</dbReference>
<dbReference type="InterPro" id="IPR017850">
    <property type="entry name" value="Alkaline_phosphatase_core_sf"/>
</dbReference>
<dbReference type="RefSeq" id="XP_050507578.1">
    <property type="nucleotide sequence ID" value="XM_050651621.1"/>
</dbReference>
<reference evidence="2" key="1">
    <citation type="submission" date="2025-05" db="UniProtKB">
        <authorList>
            <consortium name="EnsemblMetazoa"/>
        </authorList>
    </citation>
    <scope>IDENTIFICATION</scope>
</reference>
<protein>
    <recommendedName>
        <fullName evidence="4">DUF229 domain containing protein</fullName>
    </recommendedName>
</protein>
<dbReference type="PANTHER" id="PTHR10974">
    <property type="entry name" value="FI08016P-RELATED"/>
    <property type="match status" value="1"/>
</dbReference>
<name>A0ABM5KBL2_DIAVI</name>
<keyword evidence="1" id="KW-1133">Transmembrane helix</keyword>
<dbReference type="CDD" id="cd16021">
    <property type="entry name" value="ALP_like"/>
    <property type="match status" value="1"/>
</dbReference>
<dbReference type="GeneID" id="114336644"/>
<accession>A0ABM5KBL2</accession>
<feature type="transmembrane region" description="Helical" evidence="1">
    <location>
        <begin position="28"/>
        <end position="47"/>
    </location>
</feature>
<dbReference type="SUPFAM" id="SSF53649">
    <property type="entry name" value="Alkaline phosphatase-like"/>
    <property type="match status" value="1"/>
</dbReference>
<keyword evidence="3" id="KW-1185">Reference proteome</keyword>
<evidence type="ECO:0000313" key="2">
    <source>
        <dbReference type="EnsemblMetazoa" id="XP_050507578.1"/>
    </source>
</evidence>
<sequence>MKMKKEVQVRVFCNKVLRKLYRCKYRQRAKECFIFVIIVIGVYYFLYENEEISTHIHPLQEGHFDSPIKHGIQYLINTSQCKIPKANPYSAEILEFVSKEPYEKCSNKTLLSYMNKTNGIVTLHFNRSAQREYSSYFSIKCCYSNITRINYETKADDQIKLTDCIAFEDSVEINYPYVSVKCSTFFSEVYSNVHATTFSISKEPKKPGGKPKFSIMMLGIDSVSKSNLERTMPETFKWTESNMVSLKGYNKIGDNTFPNLMGILSGYNVDQLSTFCNRTIKQNHCRLIWDKFKESQYITGYAEDDCNINTFHYQRLGFLEEPTDYYYRPYFLAAETLHGTRLRRNMIYCAGPETSGERIQNAAKDFAVTFKDVPSFGLFWSNSYSHDNINMPSVMDKKMLQLLSSTEFLKALNNTIFIFFSDHGFRFGNIRFTDTGWLEERLPFIYFRFPDFFKHTYANEYNNFITNTNRLTSPYDIHNTFQNILNIGNDSYVPSWSQGCSSCHSLFAEIPENRTCKDAGISQHFCTCQGHTYIKQDHPKVIDVSKFIVYEINNILLTTEGGSLCAKYNLTKVMTSGMSEPYWNEDHKYVHFFLVMLETSPKANFEATVEAPYEEINNNISTTRINNSFMLLGEISRIDRYGPVTKCITDNAYLKKYCYCRNKL</sequence>
<dbReference type="Pfam" id="PF02995">
    <property type="entry name" value="DUF229"/>
    <property type="match status" value="1"/>
</dbReference>
<dbReference type="PANTHER" id="PTHR10974:SF9">
    <property type="entry name" value="DUF229 DOMAIN CONTAINING PROTEIN-RELATED"/>
    <property type="match status" value="1"/>
</dbReference>
<dbReference type="InterPro" id="IPR004245">
    <property type="entry name" value="DUF229"/>
</dbReference>
<organism evidence="2 3">
    <name type="scientific">Diabrotica virgifera virgifera</name>
    <name type="common">western corn rootworm</name>
    <dbReference type="NCBI Taxonomy" id="50390"/>
    <lineage>
        <taxon>Eukaryota</taxon>
        <taxon>Metazoa</taxon>
        <taxon>Ecdysozoa</taxon>
        <taxon>Arthropoda</taxon>
        <taxon>Hexapoda</taxon>
        <taxon>Insecta</taxon>
        <taxon>Pterygota</taxon>
        <taxon>Neoptera</taxon>
        <taxon>Endopterygota</taxon>
        <taxon>Coleoptera</taxon>
        <taxon>Polyphaga</taxon>
        <taxon>Cucujiformia</taxon>
        <taxon>Chrysomeloidea</taxon>
        <taxon>Chrysomelidae</taxon>
        <taxon>Galerucinae</taxon>
        <taxon>Diabroticina</taxon>
        <taxon>Diabroticites</taxon>
        <taxon>Diabrotica</taxon>
    </lineage>
</organism>